<keyword evidence="6" id="KW-0238">DNA-binding</keyword>
<evidence type="ECO:0000256" key="7">
    <source>
        <dbReference type="ARBA" id="ARBA00023239"/>
    </source>
</evidence>
<dbReference type="EMBL" id="BMHP01000002">
    <property type="protein sequence ID" value="GGD64913.1"/>
    <property type="molecule type" value="Genomic_DNA"/>
</dbReference>
<evidence type="ECO:0000256" key="5">
    <source>
        <dbReference type="ARBA" id="ARBA00023124"/>
    </source>
</evidence>
<sequence>MCGRYTITVSIEELMLRYWSLDTEIPFHQPKYNVAPGQMVLAIVHDGQKNRLGELKWGLIPSWSDDPKMGSKLLNARSETVWEKPAFNRLIQRKRCILPADGFYEWRKDASGKQPMRIVLQDPGIFSLAALYDTWISAEGKKLSTCTVLTTDANELMQPIHHRMPVILRKKDERDWLDRTIQDRTRLNRMMAPYPPEELHAYPVTTAVGSTSYNQPDCIEPLTGNG</sequence>
<accession>A0A916YWR3</accession>
<evidence type="ECO:0000256" key="6">
    <source>
        <dbReference type="ARBA" id="ARBA00023125"/>
    </source>
</evidence>
<keyword evidence="5" id="KW-0190">Covalent protein-DNA linkage</keyword>
<dbReference type="SUPFAM" id="SSF143081">
    <property type="entry name" value="BB1717-like"/>
    <property type="match status" value="1"/>
</dbReference>
<evidence type="ECO:0000313" key="10">
    <source>
        <dbReference type="Proteomes" id="UP000612456"/>
    </source>
</evidence>
<keyword evidence="3" id="KW-0227">DNA damage</keyword>
<evidence type="ECO:0000256" key="4">
    <source>
        <dbReference type="ARBA" id="ARBA00022801"/>
    </source>
</evidence>
<dbReference type="InterPro" id="IPR036590">
    <property type="entry name" value="SRAP-like"/>
</dbReference>
<protein>
    <recommendedName>
        <fullName evidence="8">Abasic site processing protein</fullName>
        <ecNumber evidence="8">3.4.-.-</ecNumber>
    </recommendedName>
</protein>
<comment type="similarity">
    <text evidence="1 8">Belongs to the SOS response-associated peptidase family.</text>
</comment>
<dbReference type="GO" id="GO:0008233">
    <property type="term" value="F:peptidase activity"/>
    <property type="evidence" value="ECO:0007669"/>
    <property type="project" value="UniProtKB-KW"/>
</dbReference>
<name>A0A916YWR3_9BACL</name>
<keyword evidence="7" id="KW-0456">Lyase</keyword>
<dbReference type="AlphaFoldDB" id="A0A916YWR3"/>
<organism evidence="9 10">
    <name type="scientific">Paenibacillus nasutitermitis</name>
    <dbReference type="NCBI Taxonomy" id="1652958"/>
    <lineage>
        <taxon>Bacteria</taxon>
        <taxon>Bacillati</taxon>
        <taxon>Bacillota</taxon>
        <taxon>Bacilli</taxon>
        <taxon>Bacillales</taxon>
        <taxon>Paenibacillaceae</taxon>
        <taxon>Paenibacillus</taxon>
    </lineage>
</organism>
<dbReference type="Gene3D" id="3.90.1680.10">
    <property type="entry name" value="SOS response associated peptidase-like"/>
    <property type="match status" value="1"/>
</dbReference>
<reference evidence="9" key="2">
    <citation type="submission" date="2020-09" db="EMBL/GenBank/DDBJ databases">
        <authorList>
            <person name="Sun Q."/>
            <person name="Zhou Y."/>
        </authorList>
    </citation>
    <scope>NUCLEOTIDE SEQUENCE</scope>
    <source>
        <strain evidence="9">CGMCC 1.15178</strain>
    </source>
</reference>
<dbReference type="PANTHER" id="PTHR13604:SF0">
    <property type="entry name" value="ABASIC SITE PROCESSING PROTEIN HMCES"/>
    <property type="match status" value="1"/>
</dbReference>
<keyword evidence="10" id="KW-1185">Reference proteome</keyword>
<keyword evidence="4 8" id="KW-0378">Hydrolase</keyword>
<dbReference type="GO" id="GO:0003697">
    <property type="term" value="F:single-stranded DNA binding"/>
    <property type="evidence" value="ECO:0007669"/>
    <property type="project" value="InterPro"/>
</dbReference>
<proteinExistence type="inferred from homology"/>
<dbReference type="EC" id="3.4.-.-" evidence="8"/>
<dbReference type="GO" id="GO:0106300">
    <property type="term" value="P:protein-DNA covalent cross-linking repair"/>
    <property type="evidence" value="ECO:0007669"/>
    <property type="project" value="InterPro"/>
</dbReference>
<dbReference type="Pfam" id="PF02586">
    <property type="entry name" value="SRAP"/>
    <property type="match status" value="1"/>
</dbReference>
<dbReference type="PANTHER" id="PTHR13604">
    <property type="entry name" value="DC12-RELATED"/>
    <property type="match status" value="1"/>
</dbReference>
<evidence type="ECO:0000256" key="3">
    <source>
        <dbReference type="ARBA" id="ARBA00022763"/>
    </source>
</evidence>
<reference evidence="9" key="1">
    <citation type="journal article" date="2014" name="Int. J. Syst. Evol. Microbiol.">
        <title>Complete genome sequence of Corynebacterium casei LMG S-19264T (=DSM 44701T), isolated from a smear-ripened cheese.</title>
        <authorList>
            <consortium name="US DOE Joint Genome Institute (JGI-PGF)"/>
            <person name="Walter F."/>
            <person name="Albersmeier A."/>
            <person name="Kalinowski J."/>
            <person name="Ruckert C."/>
        </authorList>
    </citation>
    <scope>NUCLEOTIDE SEQUENCE</scope>
    <source>
        <strain evidence="9">CGMCC 1.15178</strain>
    </source>
</reference>
<evidence type="ECO:0000256" key="1">
    <source>
        <dbReference type="ARBA" id="ARBA00008136"/>
    </source>
</evidence>
<evidence type="ECO:0000256" key="2">
    <source>
        <dbReference type="ARBA" id="ARBA00022670"/>
    </source>
</evidence>
<dbReference type="RefSeq" id="WP_188992152.1">
    <property type="nucleotide sequence ID" value="NZ_BMHP01000002.1"/>
</dbReference>
<gene>
    <name evidence="9" type="primary">yoqW</name>
    <name evidence="9" type="ORF">GCM10010911_23370</name>
</gene>
<evidence type="ECO:0000256" key="8">
    <source>
        <dbReference type="RuleBase" id="RU364100"/>
    </source>
</evidence>
<evidence type="ECO:0000313" key="9">
    <source>
        <dbReference type="EMBL" id="GGD64913.1"/>
    </source>
</evidence>
<keyword evidence="2 8" id="KW-0645">Protease</keyword>
<dbReference type="GO" id="GO:0016829">
    <property type="term" value="F:lyase activity"/>
    <property type="evidence" value="ECO:0007669"/>
    <property type="project" value="UniProtKB-KW"/>
</dbReference>
<dbReference type="GO" id="GO:0006508">
    <property type="term" value="P:proteolysis"/>
    <property type="evidence" value="ECO:0007669"/>
    <property type="project" value="UniProtKB-KW"/>
</dbReference>
<comment type="caution">
    <text evidence="9">The sequence shown here is derived from an EMBL/GenBank/DDBJ whole genome shotgun (WGS) entry which is preliminary data.</text>
</comment>
<dbReference type="InterPro" id="IPR003738">
    <property type="entry name" value="SRAP"/>
</dbReference>
<dbReference type="Proteomes" id="UP000612456">
    <property type="component" value="Unassembled WGS sequence"/>
</dbReference>